<comment type="catalytic activity">
    <reaction evidence="8 14">
        <text>L-seryl-[protein] + ATP = O-phospho-L-seryl-[protein] + ADP + H(+)</text>
        <dbReference type="Rhea" id="RHEA:17989"/>
        <dbReference type="Rhea" id="RHEA-COMP:9863"/>
        <dbReference type="Rhea" id="RHEA-COMP:11604"/>
        <dbReference type="ChEBI" id="CHEBI:15378"/>
        <dbReference type="ChEBI" id="CHEBI:29999"/>
        <dbReference type="ChEBI" id="CHEBI:30616"/>
        <dbReference type="ChEBI" id="CHEBI:83421"/>
        <dbReference type="ChEBI" id="CHEBI:456216"/>
        <dbReference type="EC" id="2.7.11.1"/>
    </reaction>
</comment>
<dbReference type="GO" id="GO:0005524">
    <property type="term" value="F:ATP binding"/>
    <property type="evidence" value="ECO:0007669"/>
    <property type="project" value="UniProtKB-UniRule"/>
</dbReference>
<evidence type="ECO:0000256" key="13">
    <source>
        <dbReference type="RuleBase" id="RU000304"/>
    </source>
</evidence>
<evidence type="ECO:0000256" key="14">
    <source>
        <dbReference type="RuleBase" id="RU367134"/>
    </source>
</evidence>
<dbReference type="GO" id="GO:0004674">
    <property type="term" value="F:protein serine/threonine kinase activity"/>
    <property type="evidence" value="ECO:0007669"/>
    <property type="project" value="UniProtKB-KW"/>
</dbReference>
<gene>
    <name evidence="16" type="ORF">EVAR_86799_1</name>
</gene>
<comment type="subcellular location">
    <subcellularLocation>
        <location evidence="1">Midbody</location>
    </subcellularLocation>
</comment>
<evidence type="ECO:0000313" key="17">
    <source>
        <dbReference type="Proteomes" id="UP000299102"/>
    </source>
</evidence>
<dbReference type="EMBL" id="BGZK01000407">
    <property type="protein sequence ID" value="GBP41829.1"/>
    <property type="molecule type" value="Genomic_DNA"/>
</dbReference>
<keyword evidence="4 10" id="KW-0547">Nucleotide-binding</keyword>
<evidence type="ECO:0000256" key="1">
    <source>
        <dbReference type="ARBA" id="ARBA00004214"/>
    </source>
</evidence>
<dbReference type="Proteomes" id="UP000299102">
    <property type="component" value="Unassembled WGS sequence"/>
</dbReference>
<dbReference type="PROSITE" id="PS00107">
    <property type="entry name" value="PROTEIN_KINASE_ATP"/>
    <property type="match status" value="1"/>
</dbReference>
<organism evidence="16 17">
    <name type="scientific">Eumeta variegata</name>
    <name type="common">Bagworm moth</name>
    <name type="synonym">Eumeta japonica</name>
    <dbReference type="NCBI Taxonomy" id="151549"/>
    <lineage>
        <taxon>Eukaryota</taxon>
        <taxon>Metazoa</taxon>
        <taxon>Ecdysozoa</taxon>
        <taxon>Arthropoda</taxon>
        <taxon>Hexapoda</taxon>
        <taxon>Insecta</taxon>
        <taxon>Pterygota</taxon>
        <taxon>Neoptera</taxon>
        <taxon>Endopterygota</taxon>
        <taxon>Lepidoptera</taxon>
        <taxon>Glossata</taxon>
        <taxon>Ditrysia</taxon>
        <taxon>Tineoidea</taxon>
        <taxon>Psychidae</taxon>
        <taxon>Oiketicinae</taxon>
        <taxon>Eumeta</taxon>
    </lineage>
</organism>
<dbReference type="InterPro" id="IPR017441">
    <property type="entry name" value="Protein_kinase_ATP_BS"/>
</dbReference>
<feature type="binding site" evidence="10">
    <location>
        <position position="174"/>
    </location>
    <ligand>
        <name>ATP</name>
        <dbReference type="ChEBI" id="CHEBI:30616"/>
    </ligand>
</feature>
<dbReference type="InterPro" id="IPR011009">
    <property type="entry name" value="Kinase-like_dom_sf"/>
</dbReference>
<dbReference type="GO" id="GO:0030496">
    <property type="term" value="C:midbody"/>
    <property type="evidence" value="ECO:0007669"/>
    <property type="project" value="UniProtKB-SubCell"/>
</dbReference>
<dbReference type="SMART" id="SM00220">
    <property type="entry name" value="S_TKc"/>
    <property type="match status" value="1"/>
</dbReference>
<comment type="caution">
    <text evidence="16">The sequence shown here is derived from an EMBL/GenBank/DDBJ whole genome shotgun (WGS) entry which is preliminary data.</text>
</comment>
<dbReference type="FunFam" id="1.10.510.10:FF:000235">
    <property type="entry name" value="Serine/threonine-protein kinase ark1"/>
    <property type="match status" value="1"/>
</dbReference>
<dbReference type="PROSITE" id="PS50011">
    <property type="entry name" value="PROTEIN_KINASE_DOM"/>
    <property type="match status" value="1"/>
</dbReference>
<feature type="binding site" evidence="10 12">
    <location>
        <position position="60"/>
    </location>
    <ligand>
        <name>ATP</name>
        <dbReference type="ChEBI" id="CHEBI:30616"/>
    </ligand>
</feature>
<name>A0A4C1VUI2_EUMVA</name>
<dbReference type="InterPro" id="IPR030616">
    <property type="entry name" value="Aur-like"/>
</dbReference>
<dbReference type="STRING" id="151549.A0A4C1VUI2"/>
<evidence type="ECO:0000256" key="6">
    <source>
        <dbReference type="ARBA" id="ARBA00022840"/>
    </source>
</evidence>
<dbReference type="PANTHER" id="PTHR24350">
    <property type="entry name" value="SERINE/THREONINE-PROTEIN KINASE IAL-RELATED"/>
    <property type="match status" value="1"/>
</dbReference>
<evidence type="ECO:0000256" key="9">
    <source>
        <dbReference type="PIRSR" id="PIRSR630616-1"/>
    </source>
</evidence>
<evidence type="ECO:0000256" key="7">
    <source>
        <dbReference type="ARBA" id="ARBA00047899"/>
    </source>
</evidence>
<evidence type="ECO:0000313" key="16">
    <source>
        <dbReference type="EMBL" id="GBP41829.1"/>
    </source>
</evidence>
<feature type="domain" description="Protein kinase" evidence="15">
    <location>
        <begin position="31"/>
        <end position="283"/>
    </location>
</feature>
<evidence type="ECO:0000256" key="12">
    <source>
        <dbReference type="PROSITE-ProRule" id="PRU10141"/>
    </source>
</evidence>
<protein>
    <recommendedName>
        <fullName evidence="14">Aurora kinase</fullName>
        <ecNumber evidence="14">2.7.11.1</ecNumber>
    </recommendedName>
</protein>
<evidence type="ECO:0000256" key="8">
    <source>
        <dbReference type="ARBA" id="ARBA00048679"/>
    </source>
</evidence>
<comment type="catalytic activity">
    <reaction evidence="7 14">
        <text>L-threonyl-[protein] + ATP = O-phospho-L-threonyl-[protein] + ADP + H(+)</text>
        <dbReference type="Rhea" id="RHEA:46608"/>
        <dbReference type="Rhea" id="RHEA-COMP:11060"/>
        <dbReference type="Rhea" id="RHEA-COMP:11605"/>
        <dbReference type="ChEBI" id="CHEBI:15378"/>
        <dbReference type="ChEBI" id="CHEBI:30013"/>
        <dbReference type="ChEBI" id="CHEBI:30616"/>
        <dbReference type="ChEBI" id="CHEBI:61977"/>
        <dbReference type="ChEBI" id="CHEBI:456216"/>
        <dbReference type="EC" id="2.7.11.1"/>
    </reaction>
</comment>
<evidence type="ECO:0000256" key="11">
    <source>
        <dbReference type="PIRSR" id="PIRSR630616-3"/>
    </source>
</evidence>
<dbReference type="EC" id="2.7.11.1" evidence="14"/>
<keyword evidence="17" id="KW-1185">Reference proteome</keyword>
<dbReference type="AlphaFoldDB" id="A0A4C1VUI2"/>
<feature type="binding site" evidence="10">
    <location>
        <begin position="160"/>
        <end position="161"/>
    </location>
    <ligand>
        <name>ATP</name>
        <dbReference type="ChEBI" id="CHEBI:30616"/>
    </ligand>
</feature>
<dbReference type="InterPro" id="IPR000719">
    <property type="entry name" value="Prot_kinase_dom"/>
</dbReference>
<feature type="binding site" evidence="10">
    <location>
        <position position="41"/>
    </location>
    <ligand>
        <name>ATP</name>
        <dbReference type="ChEBI" id="CHEBI:30616"/>
    </ligand>
</feature>
<evidence type="ECO:0000256" key="2">
    <source>
        <dbReference type="ARBA" id="ARBA00022527"/>
    </source>
</evidence>
<keyword evidence="2 13" id="KW-0723">Serine/threonine-protein kinase</keyword>
<evidence type="ECO:0000259" key="15">
    <source>
        <dbReference type="PROSITE" id="PS50011"/>
    </source>
</evidence>
<feature type="active site" description="Proton acceptor" evidence="9">
    <location>
        <position position="156"/>
    </location>
</feature>
<dbReference type="InterPro" id="IPR008271">
    <property type="entry name" value="Ser/Thr_kinase_AS"/>
</dbReference>
<reference evidence="16 17" key="1">
    <citation type="journal article" date="2019" name="Commun. Biol.">
        <title>The bagworm genome reveals a unique fibroin gene that provides high tensile strength.</title>
        <authorList>
            <person name="Kono N."/>
            <person name="Nakamura H."/>
            <person name="Ohtoshi R."/>
            <person name="Tomita M."/>
            <person name="Numata K."/>
            <person name="Arakawa K."/>
        </authorList>
    </citation>
    <scope>NUCLEOTIDE SEQUENCE [LARGE SCALE GENOMIC DNA]</scope>
</reference>
<dbReference type="Pfam" id="PF00069">
    <property type="entry name" value="Pkinase"/>
    <property type="match status" value="1"/>
</dbReference>
<keyword evidence="3 14" id="KW-0808">Transferase</keyword>
<dbReference type="OrthoDB" id="377346at2759"/>
<dbReference type="SUPFAM" id="SSF56112">
    <property type="entry name" value="Protein kinase-like (PK-like)"/>
    <property type="match status" value="1"/>
</dbReference>
<evidence type="ECO:0000256" key="3">
    <source>
        <dbReference type="ARBA" id="ARBA00022679"/>
    </source>
</evidence>
<proteinExistence type="inferred from homology"/>
<dbReference type="GO" id="GO:0006325">
    <property type="term" value="P:chromatin organization"/>
    <property type="evidence" value="ECO:0007669"/>
    <property type="project" value="UniProtKB-ARBA"/>
</dbReference>
<dbReference type="PIRSF" id="PIRSF000654">
    <property type="entry name" value="Integrin-linked_kinase"/>
    <property type="match status" value="1"/>
</dbReference>
<dbReference type="FunFam" id="3.30.200.20:FF:000042">
    <property type="entry name" value="Aurora kinase A"/>
    <property type="match status" value="1"/>
</dbReference>
<dbReference type="CDD" id="cd14007">
    <property type="entry name" value="STKc_Aurora"/>
    <property type="match status" value="1"/>
</dbReference>
<dbReference type="PROSITE" id="PS00108">
    <property type="entry name" value="PROTEIN_KINASE_ST"/>
    <property type="match status" value="1"/>
</dbReference>
<evidence type="ECO:0000256" key="10">
    <source>
        <dbReference type="PIRSR" id="PIRSR630616-2"/>
    </source>
</evidence>
<keyword evidence="5 14" id="KW-0418">Kinase</keyword>
<comment type="similarity">
    <text evidence="14">Belongs to the protein kinase superfamily. Ser/Thr protein kinase family. Aurora subfamily.</text>
</comment>
<dbReference type="Gene3D" id="1.10.510.10">
    <property type="entry name" value="Transferase(Phosphotransferase) domain 1"/>
    <property type="match status" value="1"/>
</dbReference>
<dbReference type="GO" id="GO:0000070">
    <property type="term" value="P:mitotic sister chromatid segregation"/>
    <property type="evidence" value="ECO:0007669"/>
    <property type="project" value="UniProtKB-ARBA"/>
</dbReference>
<evidence type="ECO:0000256" key="4">
    <source>
        <dbReference type="ARBA" id="ARBA00022741"/>
    </source>
</evidence>
<evidence type="ECO:0000256" key="5">
    <source>
        <dbReference type="ARBA" id="ARBA00022777"/>
    </source>
</evidence>
<dbReference type="GO" id="GO:0032506">
    <property type="term" value="P:cytokinetic process"/>
    <property type="evidence" value="ECO:0007669"/>
    <property type="project" value="UniProtKB-ARBA"/>
</dbReference>
<feature type="cross-link" description="Glycyl lysine isopeptide (Lys-Gly) (interchain with G-Cter in SUMO2)" evidence="11">
    <location>
        <position position="158"/>
    </location>
</feature>
<accession>A0A4C1VUI2</accession>
<sequence length="292" mass="33743">MIATKDILEFETKVMNHEAYGNPYKWSARDFELGPGLGRGKFGHVHMAREKKTGYLVAIKTLFKSQITKSNCERQVMREIEIQSHLKHPNILRLLTWCHDEGRIYLIVEFAAGGELYKHLTNAPHGRFSERQAAKYIYQVVDAVEYCHQHHVIHRDIKPENILVALNGDLKLADFGWSVHAPSERRKTMCGTLDYLPPEMIKREVYDVAVDHWCLGVLLYEFLVGKPPFESEGQDKTYAKILAIDVHYPSYVSPGAKDLISKLLRMSSKERLSLDKVKNHSWVQQLYKPRNL</sequence>
<dbReference type="GO" id="GO:0030261">
    <property type="term" value="P:chromosome condensation"/>
    <property type="evidence" value="ECO:0007669"/>
    <property type="project" value="UniProtKB-ARBA"/>
</dbReference>
<keyword evidence="6 10" id="KW-0067">ATP-binding</keyword>
<feature type="binding site" evidence="10">
    <location>
        <begin position="109"/>
        <end position="111"/>
    </location>
    <ligand>
        <name>ATP</name>
        <dbReference type="ChEBI" id="CHEBI:30616"/>
    </ligand>
</feature>